<dbReference type="CDD" id="cd01448">
    <property type="entry name" value="TST_Repeat_1"/>
    <property type="match status" value="1"/>
</dbReference>
<gene>
    <name evidence="4" type="ORF">ACFQND_19415</name>
</gene>
<name>A0ABW1U3W7_9BURK</name>
<evidence type="ECO:0000259" key="3">
    <source>
        <dbReference type="PROSITE" id="PS50206"/>
    </source>
</evidence>
<evidence type="ECO:0000256" key="2">
    <source>
        <dbReference type="ARBA" id="ARBA00022737"/>
    </source>
</evidence>
<evidence type="ECO:0000313" key="5">
    <source>
        <dbReference type="Proteomes" id="UP001596270"/>
    </source>
</evidence>
<dbReference type="SUPFAM" id="SSF52821">
    <property type="entry name" value="Rhodanese/Cell cycle control phosphatase"/>
    <property type="match status" value="2"/>
</dbReference>
<evidence type="ECO:0000313" key="4">
    <source>
        <dbReference type="EMBL" id="MFC6283401.1"/>
    </source>
</evidence>
<dbReference type="RefSeq" id="WP_371438028.1">
    <property type="nucleotide sequence ID" value="NZ_JBHSRS010000083.1"/>
</dbReference>
<dbReference type="InterPro" id="IPR036873">
    <property type="entry name" value="Rhodanese-like_dom_sf"/>
</dbReference>
<keyword evidence="5" id="KW-1185">Reference proteome</keyword>
<dbReference type="Gene3D" id="3.40.250.10">
    <property type="entry name" value="Rhodanese-like domain"/>
    <property type="match status" value="2"/>
</dbReference>
<proteinExistence type="predicted"/>
<dbReference type="PROSITE" id="PS50206">
    <property type="entry name" value="RHODANESE_3"/>
    <property type="match status" value="2"/>
</dbReference>
<dbReference type="PANTHER" id="PTHR11364">
    <property type="entry name" value="THIOSULFATE SULFERTANSFERASE"/>
    <property type="match status" value="1"/>
</dbReference>
<evidence type="ECO:0000256" key="1">
    <source>
        <dbReference type="ARBA" id="ARBA00022679"/>
    </source>
</evidence>
<protein>
    <submittedName>
        <fullName evidence="4">Sulfurtransferase</fullName>
        <ecNumber evidence="4">2.8.1.-</ecNumber>
    </submittedName>
</protein>
<comment type="caution">
    <text evidence="4">The sequence shown here is derived from an EMBL/GenBank/DDBJ whole genome shotgun (WGS) entry which is preliminary data.</text>
</comment>
<dbReference type="InterPro" id="IPR045078">
    <property type="entry name" value="TST/MPST-like"/>
</dbReference>
<sequence>MNYTTLISVEQLQALIASSKPLRIFDCTFDLMQPGAGEKQYLESHIPGATYANLDTALSAKHGVPGAHGVVTAGGADQPASGGRHPLPNREKFATWLSSVGFANNMQAVVYDRNGANYCGRLWWMLKWAGHDNVAVLDGGLQAWVAAGAAVNSGEEPAHFQSNFELAPEKVRLVATKTVEDNLGRPVQTLIDARGAPRFRGEVEPMDPVAGHIPGALNRPFNQNLGADGKFKPAAQLKAEFEALLGGRDPATVVHHCGSGVSAVPNIIAMEIAGLGTAGLYAGSWSDWCSDPSRPVAQG</sequence>
<dbReference type="GO" id="GO:0016740">
    <property type="term" value="F:transferase activity"/>
    <property type="evidence" value="ECO:0007669"/>
    <property type="project" value="UniProtKB-KW"/>
</dbReference>
<organism evidence="4 5">
    <name type="scientific">Polaromonas aquatica</name>
    <dbReference type="NCBI Taxonomy" id="332657"/>
    <lineage>
        <taxon>Bacteria</taxon>
        <taxon>Pseudomonadati</taxon>
        <taxon>Pseudomonadota</taxon>
        <taxon>Betaproteobacteria</taxon>
        <taxon>Burkholderiales</taxon>
        <taxon>Comamonadaceae</taxon>
        <taxon>Polaromonas</taxon>
    </lineage>
</organism>
<reference evidence="5" key="1">
    <citation type="journal article" date="2019" name="Int. J. Syst. Evol. Microbiol.">
        <title>The Global Catalogue of Microorganisms (GCM) 10K type strain sequencing project: providing services to taxonomists for standard genome sequencing and annotation.</title>
        <authorList>
            <consortium name="The Broad Institute Genomics Platform"/>
            <consortium name="The Broad Institute Genome Sequencing Center for Infectious Disease"/>
            <person name="Wu L."/>
            <person name="Ma J."/>
        </authorList>
    </citation>
    <scope>NUCLEOTIDE SEQUENCE [LARGE SCALE GENOMIC DNA]</scope>
    <source>
        <strain evidence="5">CCUG 39402</strain>
    </source>
</reference>
<feature type="domain" description="Rhodanese" evidence="3">
    <location>
        <begin position="18"/>
        <end position="153"/>
    </location>
</feature>
<dbReference type="Pfam" id="PF00581">
    <property type="entry name" value="Rhodanese"/>
    <property type="match status" value="2"/>
</dbReference>
<dbReference type="CDD" id="cd01449">
    <property type="entry name" value="TST_Repeat_2"/>
    <property type="match status" value="1"/>
</dbReference>
<dbReference type="EMBL" id="JBHSRS010000083">
    <property type="protein sequence ID" value="MFC6283401.1"/>
    <property type="molecule type" value="Genomic_DNA"/>
</dbReference>
<dbReference type="EC" id="2.8.1.-" evidence="4"/>
<dbReference type="Proteomes" id="UP001596270">
    <property type="component" value="Unassembled WGS sequence"/>
</dbReference>
<keyword evidence="2" id="KW-0677">Repeat</keyword>
<dbReference type="InterPro" id="IPR001763">
    <property type="entry name" value="Rhodanese-like_dom"/>
</dbReference>
<keyword evidence="1 4" id="KW-0808">Transferase</keyword>
<dbReference type="SMART" id="SM00450">
    <property type="entry name" value="RHOD"/>
    <property type="match status" value="2"/>
</dbReference>
<dbReference type="PANTHER" id="PTHR11364:SF27">
    <property type="entry name" value="SULFURTRANSFERASE"/>
    <property type="match status" value="1"/>
</dbReference>
<accession>A0ABW1U3W7</accession>
<feature type="domain" description="Rhodanese" evidence="3">
    <location>
        <begin position="184"/>
        <end position="297"/>
    </location>
</feature>